<dbReference type="GO" id="GO:0006629">
    <property type="term" value="P:lipid metabolic process"/>
    <property type="evidence" value="ECO:0007669"/>
    <property type="project" value="InterPro"/>
</dbReference>
<dbReference type="InterPro" id="IPR029058">
    <property type="entry name" value="AB_hydrolase_fold"/>
</dbReference>
<accession>A0AAV8Y489</accession>
<dbReference type="InterPro" id="IPR006693">
    <property type="entry name" value="AB_hydrolase_lipase"/>
</dbReference>
<protein>
    <recommendedName>
        <fullName evidence="1">Partial AB-hydrolase lipase domain-containing protein</fullName>
    </recommendedName>
</protein>
<dbReference type="Pfam" id="PF04083">
    <property type="entry name" value="Abhydro_lipase"/>
    <property type="match status" value="1"/>
</dbReference>
<dbReference type="SUPFAM" id="SSF53474">
    <property type="entry name" value="alpha/beta-Hydrolases"/>
    <property type="match status" value="1"/>
</dbReference>
<dbReference type="PANTHER" id="PTHR11005">
    <property type="entry name" value="LYSOSOMAL ACID LIPASE-RELATED"/>
    <property type="match status" value="1"/>
</dbReference>
<sequence>MCNFQEELLTGYGYPFENHMVTTDDGYVLGLHRIPHGRNESGDNTKTKPAVLIMHGLCSSSVDFFVLGPERSIALLLADQGYDIWLGNNRGTTWSRNHISLDPDKNKTFWDYR</sequence>
<gene>
    <name evidence="2" type="ORF">NQ314_008930</name>
</gene>
<comment type="caution">
    <text evidence="2">The sequence shown here is derived from an EMBL/GenBank/DDBJ whole genome shotgun (WGS) entry which is preliminary data.</text>
</comment>
<feature type="domain" description="Partial AB-hydrolase lipase" evidence="1">
    <location>
        <begin position="7"/>
        <end position="66"/>
    </location>
</feature>
<organism evidence="2 3">
    <name type="scientific">Rhamnusium bicolor</name>
    <dbReference type="NCBI Taxonomy" id="1586634"/>
    <lineage>
        <taxon>Eukaryota</taxon>
        <taxon>Metazoa</taxon>
        <taxon>Ecdysozoa</taxon>
        <taxon>Arthropoda</taxon>
        <taxon>Hexapoda</taxon>
        <taxon>Insecta</taxon>
        <taxon>Pterygota</taxon>
        <taxon>Neoptera</taxon>
        <taxon>Endopterygota</taxon>
        <taxon>Coleoptera</taxon>
        <taxon>Polyphaga</taxon>
        <taxon>Cucujiformia</taxon>
        <taxon>Chrysomeloidea</taxon>
        <taxon>Cerambycidae</taxon>
        <taxon>Lepturinae</taxon>
        <taxon>Rhagiini</taxon>
        <taxon>Rhamnusium</taxon>
    </lineage>
</organism>
<keyword evidence="3" id="KW-1185">Reference proteome</keyword>
<evidence type="ECO:0000313" key="2">
    <source>
        <dbReference type="EMBL" id="KAJ8946242.1"/>
    </source>
</evidence>
<evidence type="ECO:0000259" key="1">
    <source>
        <dbReference type="Pfam" id="PF04083"/>
    </source>
</evidence>
<name>A0AAV8Y489_9CUCU</name>
<proteinExistence type="predicted"/>
<dbReference type="AlphaFoldDB" id="A0AAV8Y489"/>
<dbReference type="Gene3D" id="3.40.50.1820">
    <property type="entry name" value="alpha/beta hydrolase"/>
    <property type="match status" value="1"/>
</dbReference>
<reference evidence="2" key="1">
    <citation type="journal article" date="2023" name="Insect Mol. Biol.">
        <title>Genome sequencing provides insights into the evolution of gene families encoding plant cell wall-degrading enzymes in longhorned beetles.</title>
        <authorList>
            <person name="Shin N.R."/>
            <person name="Okamura Y."/>
            <person name="Kirsch R."/>
            <person name="Pauchet Y."/>
        </authorList>
    </citation>
    <scope>NUCLEOTIDE SEQUENCE</scope>
    <source>
        <strain evidence="2">RBIC_L_NR</strain>
    </source>
</reference>
<evidence type="ECO:0000313" key="3">
    <source>
        <dbReference type="Proteomes" id="UP001162156"/>
    </source>
</evidence>
<dbReference type="EMBL" id="JANEYF010002455">
    <property type="protein sequence ID" value="KAJ8946242.1"/>
    <property type="molecule type" value="Genomic_DNA"/>
</dbReference>
<dbReference type="Proteomes" id="UP001162156">
    <property type="component" value="Unassembled WGS sequence"/>
</dbReference>